<organism evidence="1 2">
    <name type="scientific">Chryseobacterium oranimense</name>
    <dbReference type="NCBI Taxonomy" id="421058"/>
    <lineage>
        <taxon>Bacteria</taxon>
        <taxon>Pseudomonadati</taxon>
        <taxon>Bacteroidota</taxon>
        <taxon>Flavobacteriia</taxon>
        <taxon>Flavobacteriales</taxon>
        <taxon>Weeksellaceae</taxon>
        <taxon>Chryseobacterium group</taxon>
        <taxon>Chryseobacterium</taxon>
    </lineage>
</organism>
<dbReference type="EMBL" id="FQWT01000008">
    <property type="protein sequence ID" value="SHH89676.1"/>
    <property type="molecule type" value="Genomic_DNA"/>
</dbReference>
<keyword evidence="2" id="KW-1185">Reference proteome</keyword>
<evidence type="ECO:0000313" key="2">
    <source>
        <dbReference type="Proteomes" id="UP000184047"/>
    </source>
</evidence>
<name>A0A1M5WQ09_9FLAO</name>
<dbReference type="Proteomes" id="UP000184047">
    <property type="component" value="Unassembled WGS sequence"/>
</dbReference>
<dbReference type="RefSeq" id="WP_073066494.1">
    <property type="nucleotide sequence ID" value="NZ_FQWT01000008.1"/>
</dbReference>
<dbReference type="OrthoDB" id="1275136at2"/>
<dbReference type="STRING" id="421058.SAMN05421866_4179"/>
<gene>
    <name evidence="1" type="ORF">SAMN05421866_4179</name>
</gene>
<evidence type="ECO:0008006" key="3">
    <source>
        <dbReference type="Google" id="ProtNLM"/>
    </source>
</evidence>
<dbReference type="AlphaFoldDB" id="A0A1M5WQ09"/>
<protein>
    <recommendedName>
        <fullName evidence="3">Bacteriophage CI repressor helix-turn-helix domain-containing protein</fullName>
    </recommendedName>
</protein>
<proteinExistence type="predicted"/>
<evidence type="ECO:0000313" key="1">
    <source>
        <dbReference type="EMBL" id="SHH89676.1"/>
    </source>
</evidence>
<reference evidence="2" key="1">
    <citation type="submission" date="2016-11" db="EMBL/GenBank/DDBJ databases">
        <authorList>
            <person name="Varghese N."/>
            <person name="Submissions S."/>
        </authorList>
    </citation>
    <scope>NUCLEOTIDE SEQUENCE [LARGE SCALE GENOMIC DNA]</scope>
    <source>
        <strain evidence="2">DSM 19055</strain>
    </source>
</reference>
<accession>A0A1M5WQ09</accession>
<sequence>MTEELEITNNEQSSVKERLLKFIEFKRINPRQFEELAGLSTSYISNMRKSIKPSTFDSKIAPVFPELNKLWLLHGEGNMINSSQNEKENDLHSDQGLHLIRNKPHDEQMEMLYNKIDKLESTIEILKERDQLYFKAIIAHLGITSNDENEVEKSKKSSTS</sequence>